<dbReference type="GO" id="GO:0000139">
    <property type="term" value="C:Golgi membrane"/>
    <property type="evidence" value="ECO:0007669"/>
    <property type="project" value="UniProtKB-SubCell"/>
</dbReference>
<dbReference type="GO" id="GO:0006886">
    <property type="term" value="P:intracellular protein transport"/>
    <property type="evidence" value="ECO:0007669"/>
    <property type="project" value="InterPro"/>
</dbReference>
<evidence type="ECO:0000259" key="10">
    <source>
        <dbReference type="PROSITE" id="PS50200"/>
    </source>
</evidence>
<evidence type="ECO:0000256" key="6">
    <source>
        <dbReference type="ARBA" id="ARBA00023034"/>
    </source>
</evidence>
<dbReference type="SUPFAM" id="SSF54236">
    <property type="entry name" value="Ubiquitin-like"/>
    <property type="match status" value="1"/>
</dbReference>
<dbReference type="EMBL" id="JAANQT010000151">
    <property type="protein sequence ID" value="KAG1313935.1"/>
    <property type="molecule type" value="Genomic_DNA"/>
</dbReference>
<dbReference type="SMART" id="SM00233">
    <property type="entry name" value="PH"/>
    <property type="match status" value="1"/>
</dbReference>
<dbReference type="Proteomes" id="UP000716291">
    <property type="component" value="Unassembled WGS sequence"/>
</dbReference>
<evidence type="ECO:0000256" key="4">
    <source>
        <dbReference type="ARBA" id="ARBA00022448"/>
    </source>
</evidence>
<comment type="caution">
    <text evidence="11">The sequence shown here is derived from an EMBL/GenBank/DDBJ whole genome shotgun (WGS) entry which is preliminary data.</text>
</comment>
<sequence length="765" mass="88015">MSPLTINTQDFSDPEFNPKKWINSVLKPTQENSEEDETKETTVLVTKLQMASEDASRQFEQLSNSIIKSMPRVSYDLKQISENARVIQHKILSAQQKLTLLQRDTGGALEQLRRPHTVKTRMEKCQVLFDELKQDKENKTTNEQGKEREIVKEEQEKGEKDLSLSVDPATLLDLENPLQIHPNTESLRSNSQENTPQANNVLKKIGVPLDKLCIDRLWSVRNASRIERYRCNHDNVPLSYPLDDPRDDDVTIGSILKRSATTNSRLPGTLLRNHSIKELVKSTSNTWNKNLNDPQPAQPQQGNEEDEELKLALQRAWAVLDAEQSPQQTENQRIETQPTLEMNSVTGRIQTVKTLNTRIYIDDANNHRVVQLTNLLTSAMVIQSLKKKGVLDHSNDWTLFEIANSHCVERPLREWEIVLDIISAWEPDDNNALLVKKYSYHYTLTSETIFQKMVQPMHGWLTIEYKKGKWQKRYCFIKDNAIHSAKDKPLKISPTPFVFAIRAQDRASIFEKEGNYIRFIATEDQEEMKNWVLSIRCSKSHIQHQYYPNRVVNPLAPIVLEEKKPMDDNTAILRRQKSTKTLPTLTRSESNRKLDDKKKSRGLTRNSTTIKSSTKEEDGPLIDCSDPPPFVKGSLLAKEDEIELHNTKQQQVLASEEVNNTLIHIDDKVRFAKGSLLAKKDQAPSKMMRSKSVRELSASEPSENNHKRHVSLRRKPTSKKSHEPTNNSTLLQLDDTPEKFHSRELHGRHVKPLLNFDSDERTTRK</sequence>
<dbReference type="Gene3D" id="3.10.20.90">
    <property type="entry name" value="Phosphatidylinositol 3-kinase Catalytic Subunit, Chain A, domain 1"/>
    <property type="match status" value="1"/>
</dbReference>
<keyword evidence="6" id="KW-0333">Golgi apparatus</keyword>
<dbReference type="PROSITE" id="PS50200">
    <property type="entry name" value="RA"/>
    <property type="match status" value="1"/>
</dbReference>
<dbReference type="PANTHER" id="PTHR21443">
    <property type="entry name" value="CONSERVED OLIGOMERIC GOLGI COMPLEX COMPONENT 7"/>
    <property type="match status" value="1"/>
</dbReference>
<comment type="similarity">
    <text evidence="2">Belongs to the COG7 family.</text>
</comment>
<dbReference type="InterPro" id="IPR029071">
    <property type="entry name" value="Ubiquitin-like_domsf"/>
</dbReference>
<keyword evidence="4" id="KW-0813">Transport</keyword>
<dbReference type="AlphaFoldDB" id="A0A9P7BWF3"/>
<dbReference type="InterPro" id="IPR011993">
    <property type="entry name" value="PH-like_dom_sf"/>
</dbReference>
<dbReference type="GO" id="GO:0007165">
    <property type="term" value="P:signal transduction"/>
    <property type="evidence" value="ECO:0007669"/>
    <property type="project" value="InterPro"/>
</dbReference>
<feature type="compositionally biased region" description="Polar residues" evidence="9">
    <location>
        <begin position="579"/>
        <end position="588"/>
    </location>
</feature>
<dbReference type="PANTHER" id="PTHR21443:SF0">
    <property type="entry name" value="CONSERVED OLIGOMERIC GOLGI COMPLEX SUBUNIT 7"/>
    <property type="match status" value="1"/>
</dbReference>
<dbReference type="GO" id="GO:0007030">
    <property type="term" value="P:Golgi organization"/>
    <property type="evidence" value="ECO:0007669"/>
    <property type="project" value="TreeGrafter"/>
</dbReference>
<protein>
    <recommendedName>
        <fullName evidence="3">Conserved oligomeric Golgi complex subunit 7</fullName>
    </recommendedName>
    <alternativeName>
        <fullName evidence="8">Component of oligomeric Golgi complex 7</fullName>
    </alternativeName>
</protein>
<accession>A0A9P7BWF3</accession>
<comment type="subcellular location">
    <subcellularLocation>
        <location evidence="1">Golgi apparatus membrane</location>
        <topology evidence="1">Peripheral membrane protein</topology>
    </subcellularLocation>
</comment>
<feature type="compositionally biased region" description="Basic residues" evidence="9">
    <location>
        <begin position="706"/>
        <end position="719"/>
    </location>
</feature>
<feature type="compositionally biased region" description="Polar residues" evidence="9">
    <location>
        <begin position="603"/>
        <end position="612"/>
    </location>
</feature>
<dbReference type="OrthoDB" id="43122at2759"/>
<evidence type="ECO:0000256" key="5">
    <source>
        <dbReference type="ARBA" id="ARBA00022927"/>
    </source>
</evidence>
<dbReference type="Gene3D" id="6.10.250.2790">
    <property type="match status" value="1"/>
</dbReference>
<evidence type="ECO:0000313" key="11">
    <source>
        <dbReference type="EMBL" id="KAG1313935.1"/>
    </source>
</evidence>
<dbReference type="SUPFAM" id="SSF50729">
    <property type="entry name" value="PH domain-like"/>
    <property type="match status" value="1"/>
</dbReference>
<feature type="domain" description="Ras-associating" evidence="10">
    <location>
        <begin position="383"/>
        <end position="440"/>
    </location>
</feature>
<evidence type="ECO:0000313" key="12">
    <source>
        <dbReference type="Proteomes" id="UP000716291"/>
    </source>
</evidence>
<feature type="compositionally biased region" description="Basic and acidic residues" evidence="9">
    <location>
        <begin position="589"/>
        <end position="598"/>
    </location>
</feature>
<organism evidence="11 12">
    <name type="scientific">Rhizopus oryzae</name>
    <name type="common">Mucormycosis agent</name>
    <name type="synonym">Rhizopus arrhizus var. delemar</name>
    <dbReference type="NCBI Taxonomy" id="64495"/>
    <lineage>
        <taxon>Eukaryota</taxon>
        <taxon>Fungi</taxon>
        <taxon>Fungi incertae sedis</taxon>
        <taxon>Mucoromycota</taxon>
        <taxon>Mucoromycotina</taxon>
        <taxon>Mucoromycetes</taxon>
        <taxon>Mucorales</taxon>
        <taxon>Mucorineae</taxon>
        <taxon>Rhizopodaceae</taxon>
        <taxon>Rhizopus</taxon>
    </lineage>
</organism>
<keyword evidence="12" id="KW-1185">Reference proteome</keyword>
<evidence type="ECO:0000256" key="1">
    <source>
        <dbReference type="ARBA" id="ARBA00004395"/>
    </source>
</evidence>
<dbReference type="Gene3D" id="2.30.29.30">
    <property type="entry name" value="Pleckstrin-homology domain (PH domain)/Phosphotyrosine-binding domain (PTB)"/>
    <property type="match status" value="1"/>
</dbReference>
<evidence type="ECO:0000256" key="8">
    <source>
        <dbReference type="ARBA" id="ARBA00031345"/>
    </source>
</evidence>
<feature type="region of interest" description="Disordered" evidence="9">
    <location>
        <begin position="680"/>
        <end position="765"/>
    </location>
</feature>
<proteinExistence type="inferred from homology"/>
<evidence type="ECO:0000256" key="2">
    <source>
        <dbReference type="ARBA" id="ARBA00005831"/>
    </source>
</evidence>
<dbReference type="InterPro" id="IPR001849">
    <property type="entry name" value="PH_domain"/>
</dbReference>
<keyword evidence="5" id="KW-0653">Protein transport</keyword>
<dbReference type="InterPro" id="IPR000159">
    <property type="entry name" value="RA_dom"/>
</dbReference>
<reference evidence="11" key="1">
    <citation type="journal article" date="2020" name="Microb. Genom.">
        <title>Genetic diversity of clinical and environmental Mucorales isolates obtained from an investigation of mucormycosis cases among solid organ transplant recipients.</title>
        <authorList>
            <person name="Nguyen M.H."/>
            <person name="Kaul D."/>
            <person name="Muto C."/>
            <person name="Cheng S.J."/>
            <person name="Richter R.A."/>
            <person name="Bruno V.M."/>
            <person name="Liu G."/>
            <person name="Beyhan S."/>
            <person name="Sundermann A.J."/>
            <person name="Mounaud S."/>
            <person name="Pasculle A.W."/>
            <person name="Nierman W.C."/>
            <person name="Driscoll E."/>
            <person name="Cumbie R."/>
            <person name="Clancy C.J."/>
            <person name="Dupont C.L."/>
        </authorList>
    </citation>
    <scope>NUCLEOTIDE SEQUENCE</scope>
    <source>
        <strain evidence="11">GL11</strain>
    </source>
</reference>
<dbReference type="GO" id="GO:0006890">
    <property type="term" value="P:retrograde vesicle-mediated transport, Golgi to endoplasmic reticulum"/>
    <property type="evidence" value="ECO:0007669"/>
    <property type="project" value="TreeGrafter"/>
</dbReference>
<dbReference type="GO" id="GO:0017119">
    <property type="term" value="C:Golgi transport complex"/>
    <property type="evidence" value="ECO:0007669"/>
    <property type="project" value="InterPro"/>
</dbReference>
<dbReference type="CDD" id="cd00821">
    <property type="entry name" value="PH"/>
    <property type="match status" value="1"/>
</dbReference>
<name>A0A9P7BWF3_RHIOR</name>
<gene>
    <name evidence="11" type="ORF">G6F64_001851</name>
</gene>
<feature type="compositionally biased region" description="Basic and acidic residues" evidence="9">
    <location>
        <begin position="736"/>
        <end position="747"/>
    </location>
</feature>
<feature type="region of interest" description="Disordered" evidence="9">
    <location>
        <begin position="567"/>
        <end position="628"/>
    </location>
</feature>
<evidence type="ECO:0000256" key="9">
    <source>
        <dbReference type="SAM" id="MobiDB-lite"/>
    </source>
</evidence>
<feature type="region of interest" description="Disordered" evidence="9">
    <location>
        <begin position="136"/>
        <end position="162"/>
    </location>
</feature>
<feature type="compositionally biased region" description="Polar residues" evidence="9">
    <location>
        <begin position="286"/>
        <end position="302"/>
    </location>
</feature>
<keyword evidence="7" id="KW-0472">Membrane</keyword>
<evidence type="ECO:0000256" key="7">
    <source>
        <dbReference type="ARBA" id="ARBA00023136"/>
    </source>
</evidence>
<feature type="region of interest" description="Disordered" evidence="9">
    <location>
        <begin position="286"/>
        <end position="307"/>
    </location>
</feature>
<dbReference type="Pfam" id="PF21989">
    <property type="entry name" value="RA_2"/>
    <property type="match status" value="1"/>
</dbReference>
<dbReference type="InterPro" id="IPR019335">
    <property type="entry name" value="COG7"/>
</dbReference>
<evidence type="ECO:0000256" key="3">
    <source>
        <dbReference type="ARBA" id="ARBA00020984"/>
    </source>
</evidence>
<dbReference type="Pfam" id="PF10191">
    <property type="entry name" value="COG7"/>
    <property type="match status" value="1"/>
</dbReference>